<dbReference type="HOGENOM" id="CLU_043736_0_1_2"/>
<keyword evidence="1" id="KW-0805">Transcription regulation</keyword>
<dbReference type="InterPro" id="IPR000812">
    <property type="entry name" value="TFIIB"/>
</dbReference>
<proteinExistence type="predicted"/>
<sequence>MITDEITGEIACSSCGVVLAEKSWETRLENSGFTDDGYLNSRVGGRISLKMADRSLPTIIEAQNKDSTGKSISRQNRILFYRLRMWDRNSRSSSSSTQSFQKAFTLLDGLRAKLGLPESVVEQTAYWFRKISAKKILGGRSTVVILCATTYIVCRLTNTPRTIQDVADAGNVKTKHLQRIYRFLVKELDIHPIAYKPDEFVTRLAKATNVSEKTQRLAFKILSIAEKKGITTSKNPMSMAAAVVHLASLKNKEKVSQLKISEVSGISAVTIRDRSKEITKCIGGEIYG</sequence>
<reference evidence="4" key="1">
    <citation type="journal article" date="2011" name="PLoS ONE">
        <title>Genome of a low-salinity ammonia-oxidizing archaeon determined by single-cell and metagenomic analysis.</title>
        <authorList>
            <person name="Blainey P.C."/>
            <person name="Mosier A.C."/>
            <person name="Potanina A."/>
            <person name="Francis C.A."/>
            <person name="Quake S.R."/>
        </authorList>
    </citation>
    <scope>NUCLEOTIDE SEQUENCE [LARGE SCALE GENOMIC DNA]</scope>
    <source>
        <strain evidence="4">SFB1</strain>
    </source>
</reference>
<feature type="domain" description="Cyclin-like" evidence="3">
    <location>
        <begin position="199"/>
        <end position="280"/>
    </location>
</feature>
<dbReference type="InterPro" id="IPR036915">
    <property type="entry name" value="Cyclin-like_sf"/>
</dbReference>
<evidence type="ECO:0000259" key="3">
    <source>
        <dbReference type="SMART" id="SM00385"/>
    </source>
</evidence>
<gene>
    <name evidence="4" type="ORF">Nlim_0048</name>
</gene>
<dbReference type="PANTHER" id="PTHR11618:SF13">
    <property type="entry name" value="TRANSCRIPTION INITIATION FACTOR IIB"/>
    <property type="match status" value="1"/>
</dbReference>
<name>F3KHV7_9ARCH</name>
<dbReference type="PATRIC" id="fig|886738.10.peg.53"/>
<dbReference type="AlphaFoldDB" id="F3KHV7"/>
<dbReference type="Proteomes" id="UP000004348">
    <property type="component" value="Chromosome"/>
</dbReference>
<accession>F3KHV7</accession>
<evidence type="ECO:0000313" key="4">
    <source>
        <dbReference type="EMBL" id="EGG42998.1"/>
    </source>
</evidence>
<dbReference type="GO" id="GO:0097550">
    <property type="term" value="C:transcription preinitiation complex"/>
    <property type="evidence" value="ECO:0007669"/>
    <property type="project" value="TreeGrafter"/>
</dbReference>
<dbReference type="SMART" id="SM00385">
    <property type="entry name" value="CYCLIN"/>
    <property type="match status" value="2"/>
</dbReference>
<organism evidence="4">
    <name type="scientific">Candidatus Nitrosarchaeum limnium SFB1</name>
    <dbReference type="NCBI Taxonomy" id="886738"/>
    <lineage>
        <taxon>Archaea</taxon>
        <taxon>Nitrososphaerota</taxon>
        <taxon>Nitrososphaeria</taxon>
        <taxon>Nitrosopumilales</taxon>
        <taxon>Nitrosopumilaceae</taxon>
        <taxon>Nitrosarchaeum</taxon>
    </lineage>
</organism>
<evidence type="ECO:0000256" key="1">
    <source>
        <dbReference type="ARBA" id="ARBA00023015"/>
    </source>
</evidence>
<dbReference type="Gene3D" id="1.10.472.10">
    <property type="entry name" value="Cyclin-like"/>
    <property type="match status" value="1"/>
</dbReference>
<dbReference type="InterPro" id="IPR013763">
    <property type="entry name" value="Cyclin-like_dom"/>
</dbReference>
<dbReference type="STRING" id="886738.Nlim_0048"/>
<dbReference type="EMBL" id="AEGP01000014">
    <property type="protein sequence ID" value="EGG42998.1"/>
    <property type="molecule type" value="Genomic_DNA"/>
</dbReference>
<dbReference type="Pfam" id="PF00382">
    <property type="entry name" value="TFIIB"/>
    <property type="match status" value="2"/>
</dbReference>
<dbReference type="Gene3D" id="1.10.472.170">
    <property type="match status" value="1"/>
</dbReference>
<comment type="caution">
    <text evidence="4">The sequence shown here is derived from an EMBL/GenBank/DDBJ whole genome shotgun (WGS) entry which is preliminary data.</text>
</comment>
<dbReference type="PRINTS" id="PR00685">
    <property type="entry name" value="TIFACTORIIB"/>
</dbReference>
<keyword evidence="2" id="KW-0804">Transcription</keyword>
<evidence type="ECO:0000256" key="2">
    <source>
        <dbReference type="ARBA" id="ARBA00023163"/>
    </source>
</evidence>
<dbReference type="GO" id="GO:0070897">
    <property type="term" value="P:transcription preinitiation complex assembly"/>
    <property type="evidence" value="ECO:0007669"/>
    <property type="project" value="InterPro"/>
</dbReference>
<dbReference type="SUPFAM" id="SSF47954">
    <property type="entry name" value="Cyclin-like"/>
    <property type="match status" value="2"/>
</dbReference>
<feature type="domain" description="Cyclin-like" evidence="3">
    <location>
        <begin position="105"/>
        <end position="186"/>
    </location>
</feature>
<protein>
    <submittedName>
        <fullName evidence="4">Transcription factor TFIIB cyclin-related protein</fullName>
    </submittedName>
</protein>
<dbReference type="GO" id="GO:0017025">
    <property type="term" value="F:TBP-class protein binding"/>
    <property type="evidence" value="ECO:0007669"/>
    <property type="project" value="InterPro"/>
</dbReference>
<dbReference type="PANTHER" id="PTHR11618">
    <property type="entry name" value="TRANSCRIPTION INITIATION FACTOR IIB-RELATED"/>
    <property type="match status" value="1"/>
</dbReference>
<dbReference type="InterPro" id="IPR013150">
    <property type="entry name" value="TFIIB_cyclin"/>
</dbReference>